<dbReference type="InterPro" id="IPR036086">
    <property type="entry name" value="ParB/Sulfiredoxin_sf"/>
</dbReference>
<comment type="caution">
    <text evidence="8">The sequence shown here is derived from an EMBL/GenBank/DDBJ whole genome shotgun (WGS) entry which is preliminary data.</text>
</comment>
<dbReference type="FunFam" id="2.40.100.10:FF:000012">
    <property type="entry name" value="Peptidyl-prolyl cis-trans isomerase"/>
    <property type="match status" value="1"/>
</dbReference>
<dbReference type="SMART" id="SM00470">
    <property type="entry name" value="ParB"/>
    <property type="match status" value="2"/>
</dbReference>
<protein>
    <recommendedName>
        <fullName evidence="2">peptidylprolyl isomerase</fullName>
        <ecNumber evidence="2">5.2.1.8</ecNumber>
    </recommendedName>
</protein>
<evidence type="ECO:0000313" key="8">
    <source>
        <dbReference type="EMBL" id="OQR98803.1"/>
    </source>
</evidence>
<keyword evidence="4" id="KW-0413">Isomerase</keyword>
<dbReference type="PROSITE" id="PS00170">
    <property type="entry name" value="CSA_PPIASE_1"/>
    <property type="match status" value="1"/>
</dbReference>
<dbReference type="EMBL" id="JNBR01000079">
    <property type="protein sequence ID" value="OQR98803.1"/>
    <property type="molecule type" value="Genomic_DNA"/>
</dbReference>
<dbReference type="STRING" id="1202772.A0A1V9ZLD8"/>
<dbReference type="GO" id="GO:0003755">
    <property type="term" value="F:peptidyl-prolyl cis-trans isomerase activity"/>
    <property type="evidence" value="ECO:0007669"/>
    <property type="project" value="UniProtKB-KW"/>
</dbReference>
<dbReference type="Proteomes" id="UP000243579">
    <property type="component" value="Unassembled WGS sequence"/>
</dbReference>
<dbReference type="Gene3D" id="2.40.100.10">
    <property type="entry name" value="Cyclophilin-like"/>
    <property type="match status" value="1"/>
</dbReference>
<name>A0A1V9ZLD8_ACHHY</name>
<dbReference type="PROSITE" id="PS50072">
    <property type="entry name" value="CSA_PPIASE_2"/>
    <property type="match status" value="1"/>
</dbReference>
<dbReference type="PANTHER" id="PTHR45625:SF2">
    <property type="entry name" value="PEPTIDYL-PROLYL CIS-TRANS ISOMERASE-LIKE 3"/>
    <property type="match status" value="1"/>
</dbReference>
<evidence type="ECO:0000259" key="7">
    <source>
        <dbReference type="PROSITE" id="PS50072"/>
    </source>
</evidence>
<feature type="domain" description="PPIase cyclophilin-type" evidence="7">
    <location>
        <begin position="599"/>
        <end position="753"/>
    </location>
</feature>
<dbReference type="Gene3D" id="3.90.1530.10">
    <property type="entry name" value="Conserved hypothetical protein from pyrococcus furiosus pfu- 392566-001, ParB domain"/>
    <property type="match status" value="2"/>
</dbReference>
<comment type="catalytic activity">
    <reaction evidence="1">
        <text>[protein]-peptidylproline (omega=180) = [protein]-peptidylproline (omega=0)</text>
        <dbReference type="Rhea" id="RHEA:16237"/>
        <dbReference type="Rhea" id="RHEA-COMP:10747"/>
        <dbReference type="Rhea" id="RHEA-COMP:10748"/>
        <dbReference type="ChEBI" id="CHEBI:83833"/>
        <dbReference type="ChEBI" id="CHEBI:83834"/>
        <dbReference type="EC" id="5.2.1.8"/>
    </reaction>
</comment>
<feature type="region of interest" description="Disordered" evidence="6">
    <location>
        <begin position="111"/>
        <end position="142"/>
    </location>
</feature>
<dbReference type="GO" id="GO:0071013">
    <property type="term" value="C:catalytic step 2 spliceosome"/>
    <property type="evidence" value="ECO:0007669"/>
    <property type="project" value="TreeGrafter"/>
</dbReference>
<dbReference type="Pfam" id="PF00160">
    <property type="entry name" value="Pro_isomerase"/>
    <property type="match status" value="1"/>
</dbReference>
<gene>
    <name evidence="8" type="ORF">ACHHYP_07846</name>
</gene>
<keyword evidence="3" id="KW-0697">Rotamase</keyword>
<keyword evidence="9" id="KW-1185">Reference proteome</keyword>
<dbReference type="InterPro" id="IPR029000">
    <property type="entry name" value="Cyclophilin-like_dom_sf"/>
</dbReference>
<dbReference type="PRINTS" id="PR00153">
    <property type="entry name" value="CSAPPISMRASE"/>
</dbReference>
<evidence type="ECO:0000256" key="1">
    <source>
        <dbReference type="ARBA" id="ARBA00000971"/>
    </source>
</evidence>
<dbReference type="SUPFAM" id="SSF50891">
    <property type="entry name" value="Cyclophilin-like"/>
    <property type="match status" value="1"/>
</dbReference>
<accession>A0A1V9ZLD8</accession>
<dbReference type="GO" id="GO:0006457">
    <property type="term" value="P:protein folding"/>
    <property type="evidence" value="ECO:0007669"/>
    <property type="project" value="InterPro"/>
</dbReference>
<comment type="similarity">
    <text evidence="5">Belongs to the cyclophilin-type PPIase family. PPIL3 subfamily.</text>
</comment>
<dbReference type="SUPFAM" id="SSF110849">
    <property type="entry name" value="ParB/Sulfiredoxin"/>
    <property type="match status" value="2"/>
</dbReference>
<reference evidence="8 9" key="1">
    <citation type="journal article" date="2014" name="Genome Biol. Evol.">
        <title>The secreted proteins of Achlya hypogyna and Thraustotheca clavata identify the ancestral oomycete secretome and reveal gene acquisitions by horizontal gene transfer.</title>
        <authorList>
            <person name="Misner I."/>
            <person name="Blouin N."/>
            <person name="Leonard G."/>
            <person name="Richards T.A."/>
            <person name="Lane C.E."/>
        </authorList>
    </citation>
    <scope>NUCLEOTIDE SEQUENCE [LARGE SCALE GENOMIC DNA]</scope>
    <source>
        <strain evidence="8 9">ATCC 48635</strain>
    </source>
</reference>
<dbReference type="InterPro" id="IPR020892">
    <property type="entry name" value="Cyclophilin-type_PPIase_CS"/>
</dbReference>
<evidence type="ECO:0000256" key="5">
    <source>
        <dbReference type="ARBA" id="ARBA00038286"/>
    </source>
</evidence>
<evidence type="ECO:0000256" key="6">
    <source>
        <dbReference type="SAM" id="MobiDB-lite"/>
    </source>
</evidence>
<sequence length="760" mass="85578">MQGHVYRKFEATEQALGYEKPATLRKKPATPGVPSPKRVKLHHYDDEDNVEHGGDQIEVPRRRKRDVLKQVSMRLFMSAQGYTTSALRSIFVQRMDEVELIAEDATSTLTIPPSKKTSRKHLWQPVTRDDTSYRPHSHATSTSSGINVNMDFFLSRVTDPTSYFYRYRFDAETEPKKAHVVLVCLSWLKPHEEIVSWERVDGLKKATIKWDAYTEPLLVDVKTGAILDGHHRYTVGLQLQLKLVPAVLVDYLGDDQITVDVWPGCGRTSLTKQEVIDMSLSPNVFPPKTSRHRFTDSLPPISVPLVTLRSEPNEGTLGYGSPTVALLPEESSTAVLPRTRKRDFVRLASIQLVNGATQLALSVVRGVFRDRFRAIDAQASSTLDVVSRPHKKNPNRSDAFDAIRANDPTSSFSRIKGRMAQTLEDVMDSSNKYREFFVSRITDPTSYFYKYRFDTERERSPKRLAVALVLVSWLKPHEQIVSEARVDGLRRATLKWDAYLEPLLVDRKTGAILDGHHRYTVGVQLGLVTVPAVLVDYLEDDSITVDVWPDCGRDTLTKQDVIAMALSDDVFPPKTSRHAFSDDLPPIKIALERMRQSYFDPSVTLHTTLGDIKIEVFCDTVPTMAENFLALCASNAYDKTVFHRNMKGFMIQGGDPTGTGKGGDSIWGGKFNDEFHPQNRHNARGIVSMANSGPNTNKQQFFITYAKQPHLNNVYSVFGKVIDGFEVLDAMEKSPVDAKHRPLKDIVLQSITIHANPLAD</sequence>
<dbReference type="AlphaFoldDB" id="A0A1V9ZLD8"/>
<feature type="region of interest" description="Disordered" evidence="6">
    <location>
        <begin position="19"/>
        <end position="40"/>
    </location>
</feature>
<dbReference type="InterPro" id="IPR044666">
    <property type="entry name" value="Cyclophilin_A-like"/>
</dbReference>
<dbReference type="CDD" id="cd01928">
    <property type="entry name" value="Cyclophilin_PPIL3_like"/>
    <property type="match status" value="1"/>
</dbReference>
<dbReference type="FunFam" id="3.90.1530.10:FF:000008">
    <property type="entry name" value="12-oxophytodienoate reductase 3"/>
    <property type="match status" value="2"/>
</dbReference>
<dbReference type="OrthoDB" id="58047at2759"/>
<dbReference type="CDD" id="cd16400">
    <property type="entry name" value="ParB_Srx_like_nuclease"/>
    <property type="match status" value="2"/>
</dbReference>
<evidence type="ECO:0000313" key="9">
    <source>
        <dbReference type="Proteomes" id="UP000243579"/>
    </source>
</evidence>
<evidence type="ECO:0000256" key="2">
    <source>
        <dbReference type="ARBA" id="ARBA00013194"/>
    </source>
</evidence>
<dbReference type="EC" id="5.2.1.8" evidence="2"/>
<dbReference type="PANTHER" id="PTHR45625">
    <property type="entry name" value="PEPTIDYL-PROLYL CIS-TRANS ISOMERASE-RELATED"/>
    <property type="match status" value="1"/>
</dbReference>
<organism evidence="8 9">
    <name type="scientific">Achlya hypogyna</name>
    <name type="common">Oomycete</name>
    <name type="synonym">Protoachlya hypogyna</name>
    <dbReference type="NCBI Taxonomy" id="1202772"/>
    <lineage>
        <taxon>Eukaryota</taxon>
        <taxon>Sar</taxon>
        <taxon>Stramenopiles</taxon>
        <taxon>Oomycota</taxon>
        <taxon>Saprolegniomycetes</taxon>
        <taxon>Saprolegniales</taxon>
        <taxon>Achlyaceae</taxon>
        <taxon>Achlya</taxon>
    </lineage>
</organism>
<dbReference type="InterPro" id="IPR002130">
    <property type="entry name" value="Cyclophilin-type_PPIase_dom"/>
</dbReference>
<evidence type="ECO:0000256" key="4">
    <source>
        <dbReference type="ARBA" id="ARBA00023235"/>
    </source>
</evidence>
<evidence type="ECO:0000256" key="3">
    <source>
        <dbReference type="ARBA" id="ARBA00023110"/>
    </source>
</evidence>
<proteinExistence type="inferred from homology"/>
<dbReference type="InterPro" id="IPR003115">
    <property type="entry name" value="ParB_N"/>
</dbReference>